<keyword evidence="2 6" id="KW-0812">Transmembrane</keyword>
<organism evidence="8 9">
    <name type="scientific">Acidothermus cellulolyticus (strain ATCC 43068 / DSM 8971 / 11B)</name>
    <dbReference type="NCBI Taxonomy" id="351607"/>
    <lineage>
        <taxon>Bacteria</taxon>
        <taxon>Bacillati</taxon>
        <taxon>Actinomycetota</taxon>
        <taxon>Actinomycetes</taxon>
        <taxon>Acidothermales</taxon>
        <taxon>Acidothermaceae</taxon>
        <taxon>Acidothermus</taxon>
    </lineage>
</organism>
<dbReference type="InterPro" id="IPR007267">
    <property type="entry name" value="GtrA_DPMS_TM"/>
</dbReference>
<evidence type="ECO:0000256" key="2">
    <source>
        <dbReference type="ARBA" id="ARBA00022692"/>
    </source>
</evidence>
<proteinExistence type="predicted"/>
<evidence type="ECO:0000256" key="3">
    <source>
        <dbReference type="ARBA" id="ARBA00022989"/>
    </source>
</evidence>
<reference evidence="8 9" key="1">
    <citation type="journal article" date="2009" name="Genome Res.">
        <title>Complete genome of the cellulolytic thermophile Acidothermus cellulolyticus 11B provides insights into its ecophysiological and evolutionary adaptations.</title>
        <authorList>
            <person name="Barabote R.D."/>
            <person name="Xie G."/>
            <person name="Leu D.H."/>
            <person name="Normand P."/>
            <person name="Necsulea A."/>
            <person name="Daubin V."/>
            <person name="Medigue C."/>
            <person name="Adney W.S."/>
            <person name="Xu X.C."/>
            <person name="Lapidus A."/>
            <person name="Parales R.E."/>
            <person name="Detter C."/>
            <person name="Pujic P."/>
            <person name="Bruce D."/>
            <person name="Lavire C."/>
            <person name="Challacombe J.F."/>
            <person name="Brettin T.S."/>
            <person name="Berry A.M."/>
        </authorList>
    </citation>
    <scope>NUCLEOTIDE SEQUENCE [LARGE SCALE GENOMIC DNA]</scope>
    <source>
        <strain evidence="9">ATCC 43068 / DSM 8971 / 11B</strain>
    </source>
</reference>
<feature type="region of interest" description="Disordered" evidence="5">
    <location>
        <begin position="167"/>
        <end position="226"/>
    </location>
</feature>
<comment type="subcellular location">
    <subcellularLocation>
        <location evidence="1">Membrane</location>
        <topology evidence="1">Multi-pass membrane protein</topology>
    </subcellularLocation>
</comment>
<dbReference type="GO" id="GO:0000271">
    <property type="term" value="P:polysaccharide biosynthetic process"/>
    <property type="evidence" value="ECO:0007669"/>
    <property type="project" value="InterPro"/>
</dbReference>
<evidence type="ECO:0000256" key="1">
    <source>
        <dbReference type="ARBA" id="ARBA00004141"/>
    </source>
</evidence>
<dbReference type="STRING" id="351607.Acel_0440"/>
<keyword evidence="9" id="KW-1185">Reference proteome</keyword>
<evidence type="ECO:0000256" key="5">
    <source>
        <dbReference type="SAM" id="MobiDB-lite"/>
    </source>
</evidence>
<gene>
    <name evidence="8" type="ordered locus">Acel_0440</name>
</gene>
<dbReference type="Proteomes" id="UP000008221">
    <property type="component" value="Chromosome"/>
</dbReference>
<evidence type="ECO:0000313" key="9">
    <source>
        <dbReference type="Proteomes" id="UP000008221"/>
    </source>
</evidence>
<dbReference type="eggNOG" id="COG2246">
    <property type="taxonomic scope" value="Bacteria"/>
</dbReference>
<feature type="transmembrane region" description="Helical" evidence="6">
    <location>
        <begin position="33"/>
        <end position="53"/>
    </location>
</feature>
<dbReference type="InParanoid" id="A0LS04"/>
<keyword evidence="3 6" id="KW-1133">Transmembrane helix</keyword>
<protein>
    <recommendedName>
        <fullName evidence="7">GtrA/DPMS transmembrane domain-containing protein</fullName>
    </recommendedName>
</protein>
<dbReference type="AlphaFoldDB" id="A0LS04"/>
<accession>A0LS04</accession>
<evidence type="ECO:0000259" key="7">
    <source>
        <dbReference type="Pfam" id="PF04138"/>
    </source>
</evidence>
<keyword evidence="4 6" id="KW-0472">Membrane</keyword>
<evidence type="ECO:0000256" key="6">
    <source>
        <dbReference type="SAM" id="Phobius"/>
    </source>
</evidence>
<dbReference type="Pfam" id="PF04138">
    <property type="entry name" value="GtrA_DPMS_TM"/>
    <property type="match status" value="1"/>
</dbReference>
<feature type="domain" description="GtrA/DPMS transmembrane" evidence="7">
    <location>
        <begin position="32"/>
        <end position="155"/>
    </location>
</feature>
<sequence>MTGDFWESWQPPSWLQPVWGALRPDQLRRMFRYTAGSAICFAVSEVTFVVLFYPHLLGAKSSSVAASVAGIIPGYWLNRTWTWGRRHRSDFWREVVPYWATSVASAVFAALAIGAVNDATMAYSRGLRTVMNAATYMAVYGLIFIGKYLLFDRLLFPSATPAAVGEPVTVTAEPRPGAGGLTAEPRPGAANPHRASPHPPVPRPRPSRTLSWTPSEKTAPGHTCEG</sequence>
<dbReference type="HOGENOM" id="CLU_1222601_0_0_11"/>
<dbReference type="KEGG" id="ace:Acel_0440"/>
<dbReference type="EMBL" id="CP000481">
    <property type="protein sequence ID" value="ABK52214.1"/>
    <property type="molecule type" value="Genomic_DNA"/>
</dbReference>
<evidence type="ECO:0000256" key="4">
    <source>
        <dbReference type="ARBA" id="ARBA00023136"/>
    </source>
</evidence>
<dbReference type="GO" id="GO:0016020">
    <property type="term" value="C:membrane"/>
    <property type="evidence" value="ECO:0007669"/>
    <property type="project" value="UniProtKB-SubCell"/>
</dbReference>
<name>A0LS04_ACIC1</name>
<feature type="transmembrane region" description="Helical" evidence="6">
    <location>
        <begin position="98"/>
        <end position="117"/>
    </location>
</feature>
<evidence type="ECO:0000313" key="8">
    <source>
        <dbReference type="EMBL" id="ABK52214.1"/>
    </source>
</evidence>
<feature type="transmembrane region" description="Helical" evidence="6">
    <location>
        <begin position="129"/>
        <end position="150"/>
    </location>
</feature>